<dbReference type="EMBL" id="JACJHX010000005">
    <property type="protein sequence ID" value="MBA9026969.1"/>
    <property type="molecule type" value="Genomic_DNA"/>
</dbReference>
<comment type="caution">
    <text evidence="2">The sequence shown here is derived from an EMBL/GenBank/DDBJ whole genome shotgun (WGS) entry which is preliminary data.</text>
</comment>
<dbReference type="Gene3D" id="3.20.20.370">
    <property type="entry name" value="Glycoside hydrolase/deacetylase"/>
    <property type="match status" value="1"/>
</dbReference>
<dbReference type="PANTHER" id="PTHR10587">
    <property type="entry name" value="GLYCOSYL TRANSFERASE-RELATED"/>
    <property type="match status" value="1"/>
</dbReference>
<gene>
    <name evidence="2" type="ORF">HNP81_002254</name>
</gene>
<dbReference type="InterPro" id="IPR002509">
    <property type="entry name" value="NODB_dom"/>
</dbReference>
<keyword evidence="3" id="KW-1185">Reference proteome</keyword>
<dbReference type="PROSITE" id="PS51677">
    <property type="entry name" value="NODB"/>
    <property type="match status" value="1"/>
</dbReference>
<organism evidence="2 3">
    <name type="scientific">Peribacillus huizhouensis</name>
    <dbReference type="NCBI Taxonomy" id="1501239"/>
    <lineage>
        <taxon>Bacteria</taxon>
        <taxon>Bacillati</taxon>
        <taxon>Bacillota</taxon>
        <taxon>Bacilli</taxon>
        <taxon>Bacillales</taxon>
        <taxon>Bacillaceae</taxon>
        <taxon>Peribacillus</taxon>
    </lineage>
</organism>
<dbReference type="SUPFAM" id="SSF88713">
    <property type="entry name" value="Glycoside hydrolase/deacetylase"/>
    <property type="match status" value="1"/>
</dbReference>
<dbReference type="InterPro" id="IPR011330">
    <property type="entry name" value="Glyco_hydro/deAcase_b/a-brl"/>
</dbReference>
<feature type="domain" description="NodB homology" evidence="1">
    <location>
        <begin position="42"/>
        <end position="228"/>
    </location>
</feature>
<dbReference type="Pfam" id="PF01522">
    <property type="entry name" value="Polysacc_deac_1"/>
    <property type="match status" value="1"/>
</dbReference>
<name>A0ABR6CPL1_9BACI</name>
<dbReference type="Proteomes" id="UP000626697">
    <property type="component" value="Unassembled WGS sequence"/>
</dbReference>
<dbReference type="InterPro" id="IPR050248">
    <property type="entry name" value="Polysacc_deacetylase_ArnD"/>
</dbReference>
<sequence>MIKILIISFIVIVLLVLVYSVIPTLLIRICKLGITKTVQGENRIVLTFDDGPNPQYTTLLLDVLKNYGVKATFFVVGSKVKRHPEIIKRMHEEGHTIGIHHYDHISSWLMSPFKLKDQLIKTEKAINECTQEKVTFYRPPWGHFNLFTLWVSKKYKIIMWSNIFGDWKVETCKHELLDQLRKTTAGGSILLLHDCGETFGADEEAPHYMLENLEIYLKEMTEKGRRFITLSEL</sequence>
<dbReference type="CDD" id="cd10959">
    <property type="entry name" value="CE4_NodB_like_3"/>
    <property type="match status" value="1"/>
</dbReference>
<protein>
    <submittedName>
        <fullName evidence="2">Peptidoglycan/xylan/chitin deacetylase (PgdA/CDA1 family)</fullName>
    </submittedName>
</protein>
<proteinExistence type="predicted"/>
<evidence type="ECO:0000259" key="1">
    <source>
        <dbReference type="PROSITE" id="PS51677"/>
    </source>
</evidence>
<evidence type="ECO:0000313" key="2">
    <source>
        <dbReference type="EMBL" id="MBA9026969.1"/>
    </source>
</evidence>
<dbReference type="RefSeq" id="WP_312859669.1">
    <property type="nucleotide sequence ID" value="NZ_JACJHX010000005.1"/>
</dbReference>
<evidence type="ECO:0000313" key="3">
    <source>
        <dbReference type="Proteomes" id="UP000626697"/>
    </source>
</evidence>
<reference evidence="2 3" key="1">
    <citation type="submission" date="2020-08" db="EMBL/GenBank/DDBJ databases">
        <title>Genomic Encyclopedia of Type Strains, Phase IV (KMG-IV): sequencing the most valuable type-strain genomes for metagenomic binning, comparative biology and taxonomic classification.</title>
        <authorList>
            <person name="Goeker M."/>
        </authorList>
    </citation>
    <scope>NUCLEOTIDE SEQUENCE [LARGE SCALE GENOMIC DNA]</scope>
    <source>
        <strain evidence="2 3">DSM 105481</strain>
    </source>
</reference>
<accession>A0ABR6CPL1</accession>